<reference evidence="1 2" key="1">
    <citation type="submission" date="2023-02" db="EMBL/GenBank/DDBJ databases">
        <title>Oceanobacillus kimchii IFOP_LL358 isolated form Alexandrium catenella lab strain.</title>
        <authorList>
            <person name="Gajardo G."/>
            <person name="Ueki S."/>
            <person name="Maruyama F."/>
        </authorList>
    </citation>
    <scope>NUCLEOTIDE SEQUENCE [LARGE SCALE GENOMIC DNA]</scope>
    <source>
        <strain evidence="1 2">IFOP_LL358</strain>
    </source>
</reference>
<evidence type="ECO:0000313" key="1">
    <source>
        <dbReference type="EMBL" id="GLO65983.1"/>
    </source>
</evidence>
<evidence type="ECO:0008006" key="3">
    <source>
        <dbReference type="Google" id="ProtNLM"/>
    </source>
</evidence>
<accession>A0ABQ5TK41</accession>
<gene>
    <name evidence="1" type="ORF">MACH08_17670</name>
</gene>
<dbReference type="RefSeq" id="WP_017796660.1">
    <property type="nucleotide sequence ID" value="NZ_BSKO01000001.1"/>
</dbReference>
<organism evidence="1 2">
    <name type="scientific">Oceanobacillus kimchii</name>
    <dbReference type="NCBI Taxonomy" id="746691"/>
    <lineage>
        <taxon>Bacteria</taxon>
        <taxon>Bacillati</taxon>
        <taxon>Bacillota</taxon>
        <taxon>Bacilli</taxon>
        <taxon>Bacillales</taxon>
        <taxon>Bacillaceae</taxon>
        <taxon>Oceanobacillus</taxon>
    </lineage>
</organism>
<name>A0ABQ5TK41_9BACI</name>
<protein>
    <recommendedName>
        <fullName evidence="3">Hydrolase</fullName>
    </recommendedName>
</protein>
<dbReference type="EMBL" id="BSKO01000001">
    <property type="protein sequence ID" value="GLO65983.1"/>
    <property type="molecule type" value="Genomic_DNA"/>
</dbReference>
<comment type="caution">
    <text evidence="1">The sequence shown here is derived from an EMBL/GenBank/DDBJ whole genome shotgun (WGS) entry which is preliminary data.</text>
</comment>
<proteinExistence type="predicted"/>
<sequence length="106" mass="12478">MDTHNIYYVTIDTKEIRTFSVPDNEIEFEIKATDEQVLEIKEIFSRLDKESKNAMKYIGFKPFDEWGADDERDSYKEDINNLFSIIKKLGTKDTQRKLSEMGINNS</sequence>
<evidence type="ECO:0000313" key="2">
    <source>
        <dbReference type="Proteomes" id="UP001275436"/>
    </source>
</evidence>
<keyword evidence="2" id="KW-1185">Reference proteome</keyword>
<dbReference type="Proteomes" id="UP001275436">
    <property type="component" value="Unassembled WGS sequence"/>
</dbReference>